<dbReference type="EMBL" id="QPIZ01000011">
    <property type="protein sequence ID" value="RCW34583.1"/>
    <property type="molecule type" value="Genomic_DNA"/>
</dbReference>
<gene>
    <name evidence="1" type="ORF">DFO77_11184</name>
</gene>
<evidence type="ECO:0000313" key="1">
    <source>
        <dbReference type="EMBL" id="RCW34583.1"/>
    </source>
</evidence>
<dbReference type="Pfam" id="PF11276">
    <property type="entry name" value="DUF3078"/>
    <property type="match status" value="1"/>
</dbReference>
<accession>A0A368V1A6</accession>
<reference evidence="1 2" key="1">
    <citation type="submission" date="2018-07" db="EMBL/GenBank/DDBJ databases">
        <title>Freshwater and sediment microbial communities from various areas in North America, analyzing microbe dynamics in response to fracking.</title>
        <authorList>
            <person name="Lamendella R."/>
        </authorList>
    </citation>
    <scope>NUCLEOTIDE SEQUENCE [LARGE SCALE GENOMIC DNA]</scope>
    <source>
        <strain evidence="1 2">160A</strain>
    </source>
</reference>
<comment type="caution">
    <text evidence="1">The sequence shown here is derived from an EMBL/GenBank/DDBJ whole genome shotgun (WGS) entry which is preliminary data.</text>
</comment>
<dbReference type="InterPro" id="IPR021428">
    <property type="entry name" value="DUF3078"/>
</dbReference>
<evidence type="ECO:0000313" key="2">
    <source>
        <dbReference type="Proteomes" id="UP000252733"/>
    </source>
</evidence>
<keyword evidence="2" id="KW-1185">Reference proteome</keyword>
<organism evidence="1 2">
    <name type="scientific">Marinilabilia salmonicolor</name>
    <dbReference type="NCBI Taxonomy" id="989"/>
    <lineage>
        <taxon>Bacteria</taxon>
        <taxon>Pseudomonadati</taxon>
        <taxon>Bacteroidota</taxon>
        <taxon>Bacteroidia</taxon>
        <taxon>Marinilabiliales</taxon>
        <taxon>Marinilabiliaceae</taxon>
        <taxon>Marinilabilia</taxon>
    </lineage>
</organism>
<proteinExistence type="predicted"/>
<dbReference type="Proteomes" id="UP000252733">
    <property type="component" value="Unassembled WGS sequence"/>
</dbReference>
<sequence>MLKRVLFLLFIFVGFTSGSFSQVLSVDSVEVDLVIPDHQKSRIMINPDSLEDQDNGAILQRLMKLDSLYSEKRWFSKGRIKIKTQNYWNHFIRNQVLRQWDRNRLFSKVFFRGFHNPWNLSPHWEKPSMYNPYAMSLKYKGRENDLFVYDTSVQLKPSVQEYQNFLRHPARVDTLMKGFERSLADELTTKSLYNRPDFADELWSEIPDPPRFYYGEGYISHRSANESISSLLQWDTPETNRKLEKKKAIQRTWVYGGTENIQVSQAFQENWVKGGENSVALLSDLRLQARYKKNNVEWESYIIHKLGILNTEEKKSRFNDDLIELNSKYGLSAGKKWFYSGLLNFKTQFFNGYESSDTEKENPVSGFMAPGYLTMALGMDYKEKNFTLMILPFTSKMTIVTDTVKFDQTRYKIPEDKKIDNMGGASIVNSFSRKIAKDFNLRSKMDFFYEYMRDDNQIQAEWELILDMQINVFLSTRIATYLRYYSNESEYVQFRENLSISFNYKF</sequence>
<name>A0A368V1A6_9BACT</name>
<protein>
    <submittedName>
        <fullName evidence="1">DUF3078 family protein</fullName>
    </submittedName>
</protein>
<dbReference type="AlphaFoldDB" id="A0A368V1A6"/>
<dbReference type="RefSeq" id="WP_114437057.1">
    <property type="nucleotide sequence ID" value="NZ_QPIZ01000011.1"/>
</dbReference>